<organism evidence="4 5">
    <name type="scientific">Macrostomum lignano</name>
    <dbReference type="NCBI Taxonomy" id="282301"/>
    <lineage>
        <taxon>Eukaryota</taxon>
        <taxon>Metazoa</taxon>
        <taxon>Spiralia</taxon>
        <taxon>Lophotrochozoa</taxon>
        <taxon>Platyhelminthes</taxon>
        <taxon>Rhabditophora</taxon>
        <taxon>Macrostomorpha</taxon>
        <taxon>Macrostomida</taxon>
        <taxon>Macrostomidae</taxon>
        <taxon>Macrostomum</taxon>
    </lineage>
</organism>
<keyword evidence="2" id="KW-0238">DNA-binding</keyword>
<protein>
    <recommendedName>
        <fullName evidence="6">TATA-box-binding protein</fullName>
    </recommendedName>
</protein>
<comment type="similarity">
    <text evidence="1">Belongs to the TBP family.</text>
</comment>
<dbReference type="GO" id="GO:0003677">
    <property type="term" value="F:DNA binding"/>
    <property type="evidence" value="ECO:0007669"/>
    <property type="project" value="UniProtKB-KW"/>
</dbReference>
<evidence type="ECO:0000313" key="4">
    <source>
        <dbReference type="EMBL" id="PAA65413.1"/>
    </source>
</evidence>
<gene>
    <name evidence="4" type="ORF">BOX15_Mlig002686g1</name>
</gene>
<name>A0A267EV42_9PLAT</name>
<reference evidence="4 5" key="1">
    <citation type="submission" date="2017-06" db="EMBL/GenBank/DDBJ databases">
        <title>A platform for efficient transgenesis in Macrostomum lignano, a flatworm model organism for stem cell research.</title>
        <authorList>
            <person name="Berezikov E."/>
        </authorList>
    </citation>
    <scope>NUCLEOTIDE SEQUENCE [LARGE SCALE GENOMIC DNA]</scope>
    <source>
        <strain evidence="4">DV1</strain>
        <tissue evidence="4">Whole organism</tissue>
    </source>
</reference>
<evidence type="ECO:0008006" key="6">
    <source>
        <dbReference type="Google" id="ProtNLM"/>
    </source>
</evidence>
<sequence>MDLRLDGDRGAQLPLRELALSMAHVIYRPVWPRVLIKRMRSPRVALLLYPTGKLIICGAKNHADAKRAARRFVSMLHRKVPGSTAASSNNLCSN</sequence>
<evidence type="ECO:0000256" key="3">
    <source>
        <dbReference type="ARBA" id="ARBA00023163"/>
    </source>
</evidence>
<comment type="caution">
    <text evidence="4">The sequence shown here is derived from an EMBL/GenBank/DDBJ whole genome shotgun (WGS) entry which is preliminary data.</text>
</comment>
<dbReference type="Gene3D" id="3.30.310.10">
    <property type="entry name" value="TATA-Binding Protein"/>
    <property type="match status" value="1"/>
</dbReference>
<dbReference type="InterPro" id="IPR000814">
    <property type="entry name" value="TBP"/>
</dbReference>
<dbReference type="GO" id="GO:0006352">
    <property type="term" value="P:DNA-templated transcription initiation"/>
    <property type="evidence" value="ECO:0007669"/>
    <property type="project" value="InterPro"/>
</dbReference>
<dbReference type="SUPFAM" id="SSF55945">
    <property type="entry name" value="TATA-box binding protein-like"/>
    <property type="match status" value="1"/>
</dbReference>
<dbReference type="AlphaFoldDB" id="A0A267EV42"/>
<dbReference type="Pfam" id="PF00352">
    <property type="entry name" value="TBP"/>
    <property type="match status" value="1"/>
</dbReference>
<keyword evidence="3" id="KW-0804">Transcription</keyword>
<dbReference type="EMBL" id="NIVC01001655">
    <property type="protein sequence ID" value="PAA65413.1"/>
    <property type="molecule type" value="Genomic_DNA"/>
</dbReference>
<evidence type="ECO:0000256" key="2">
    <source>
        <dbReference type="ARBA" id="ARBA00023125"/>
    </source>
</evidence>
<accession>A0A267EV42</accession>
<dbReference type="InterPro" id="IPR012295">
    <property type="entry name" value="TBP_dom_sf"/>
</dbReference>
<evidence type="ECO:0000313" key="5">
    <source>
        <dbReference type="Proteomes" id="UP000215902"/>
    </source>
</evidence>
<proteinExistence type="inferred from homology"/>
<evidence type="ECO:0000256" key="1">
    <source>
        <dbReference type="ARBA" id="ARBA00005560"/>
    </source>
</evidence>
<keyword evidence="5" id="KW-1185">Reference proteome</keyword>
<dbReference type="Proteomes" id="UP000215902">
    <property type="component" value="Unassembled WGS sequence"/>
</dbReference>